<evidence type="ECO:0000313" key="2">
    <source>
        <dbReference type="Proteomes" id="UP001060215"/>
    </source>
</evidence>
<dbReference type="Proteomes" id="UP001060215">
    <property type="component" value="Chromosome 11"/>
</dbReference>
<gene>
    <name evidence="1" type="ORF">LOK49_LG15G01683</name>
</gene>
<proteinExistence type="predicted"/>
<comment type="caution">
    <text evidence="1">The sequence shown here is derived from an EMBL/GenBank/DDBJ whole genome shotgun (WGS) entry which is preliminary data.</text>
</comment>
<protein>
    <submittedName>
        <fullName evidence="1">Ripening-related protein grip22</fullName>
    </submittedName>
</protein>
<dbReference type="EMBL" id="CM045768">
    <property type="protein sequence ID" value="KAI7982793.1"/>
    <property type="molecule type" value="Genomic_DNA"/>
</dbReference>
<evidence type="ECO:0000313" key="1">
    <source>
        <dbReference type="EMBL" id="KAI7982793.1"/>
    </source>
</evidence>
<accession>A0ACC0F3U8</accession>
<reference evidence="1 2" key="1">
    <citation type="journal article" date="2022" name="Plant J.">
        <title>Chromosome-level genome of Camellia lanceoleosa provides a valuable resource for understanding genome evolution and self-incompatibility.</title>
        <authorList>
            <person name="Gong W."/>
            <person name="Xiao S."/>
            <person name="Wang L."/>
            <person name="Liao Z."/>
            <person name="Chang Y."/>
            <person name="Mo W."/>
            <person name="Hu G."/>
            <person name="Li W."/>
            <person name="Zhao G."/>
            <person name="Zhu H."/>
            <person name="Hu X."/>
            <person name="Ji K."/>
            <person name="Xiang X."/>
            <person name="Song Q."/>
            <person name="Yuan D."/>
            <person name="Jin S."/>
            <person name="Zhang L."/>
        </authorList>
    </citation>
    <scope>NUCLEOTIDE SEQUENCE [LARGE SCALE GENOMIC DNA]</scope>
    <source>
        <strain evidence="1">SQ_2022a</strain>
    </source>
</reference>
<sequence length="119" mass="12820">MALPWAILCYFLFSIFFLFLPSSSSASHSQHTPSPPATVHTQLTAEVSSTASMENAKTTPVSEQVVALSTGWYNGGSMCRKMVLVLSENGRKVSAKVVDECDSLGGYDAMHGGQTTLWE</sequence>
<name>A0ACC0F3U8_9ERIC</name>
<organism evidence="1 2">
    <name type="scientific">Camellia lanceoleosa</name>
    <dbReference type="NCBI Taxonomy" id="1840588"/>
    <lineage>
        <taxon>Eukaryota</taxon>
        <taxon>Viridiplantae</taxon>
        <taxon>Streptophyta</taxon>
        <taxon>Embryophyta</taxon>
        <taxon>Tracheophyta</taxon>
        <taxon>Spermatophyta</taxon>
        <taxon>Magnoliopsida</taxon>
        <taxon>eudicotyledons</taxon>
        <taxon>Gunneridae</taxon>
        <taxon>Pentapetalae</taxon>
        <taxon>asterids</taxon>
        <taxon>Ericales</taxon>
        <taxon>Theaceae</taxon>
        <taxon>Camellia</taxon>
    </lineage>
</organism>
<keyword evidence="2" id="KW-1185">Reference proteome</keyword>